<dbReference type="EMBL" id="FNNJ01000006">
    <property type="protein sequence ID" value="SDX50911.1"/>
    <property type="molecule type" value="Genomic_DNA"/>
</dbReference>
<evidence type="ECO:0000313" key="1">
    <source>
        <dbReference type="EMBL" id="SDX50911.1"/>
    </source>
</evidence>
<evidence type="ECO:0000313" key="2">
    <source>
        <dbReference type="Proteomes" id="UP000199595"/>
    </source>
</evidence>
<dbReference type="OrthoDB" id="978691at2"/>
<sequence length="162" mass="18732">MLVNFDSLDDTSRVWIYQSSKSFSNEEIEIINSKTEDFIENWTRHGDDLKASYRVVYNQFIVLAVDEKFNDVSGCSIDASVNLIKQLEKEFNTNLTDKLNISFKVGEAINIVKLADFQKYAKDGKITSNTIVFNNLVNTKADFDKNWEVTADKSWHKRFLVQ</sequence>
<protein>
    <recommendedName>
        <fullName evidence="3">ABC transporter ATPase</fullName>
    </recommendedName>
</protein>
<dbReference type="AlphaFoldDB" id="A0A1H3C9W6"/>
<keyword evidence="2" id="KW-1185">Reference proteome</keyword>
<dbReference type="RefSeq" id="WP_090123703.1">
    <property type="nucleotide sequence ID" value="NZ_FNNJ01000006.1"/>
</dbReference>
<dbReference type="Proteomes" id="UP000199595">
    <property type="component" value="Unassembled WGS sequence"/>
</dbReference>
<evidence type="ECO:0008006" key="3">
    <source>
        <dbReference type="Google" id="ProtNLM"/>
    </source>
</evidence>
<organism evidence="1 2">
    <name type="scientific">Lutibacter oricola</name>
    <dbReference type="NCBI Taxonomy" id="762486"/>
    <lineage>
        <taxon>Bacteria</taxon>
        <taxon>Pseudomonadati</taxon>
        <taxon>Bacteroidota</taxon>
        <taxon>Flavobacteriia</taxon>
        <taxon>Flavobacteriales</taxon>
        <taxon>Flavobacteriaceae</taxon>
        <taxon>Lutibacter</taxon>
    </lineage>
</organism>
<reference evidence="1 2" key="1">
    <citation type="submission" date="2016-10" db="EMBL/GenBank/DDBJ databases">
        <authorList>
            <person name="de Groot N.N."/>
        </authorList>
    </citation>
    <scope>NUCLEOTIDE SEQUENCE [LARGE SCALE GENOMIC DNA]</scope>
    <source>
        <strain evidence="1 2">DSM 24956</strain>
    </source>
</reference>
<proteinExistence type="predicted"/>
<dbReference type="STRING" id="762486.SAMN05444411_106102"/>
<gene>
    <name evidence="1" type="ORF">SAMN05444411_106102</name>
</gene>
<name>A0A1H3C9W6_9FLAO</name>
<accession>A0A1H3C9W6</accession>